<accession>O26164</accession>
<evidence type="ECO:0000313" key="2">
    <source>
        <dbReference type="EMBL" id="AAB84565.1"/>
    </source>
</evidence>
<dbReference type="EMBL" id="AE000666">
    <property type="protein sequence ID" value="AAB84565.1"/>
    <property type="molecule type" value="Genomic_DNA"/>
</dbReference>
<dbReference type="InParanoid" id="O26164"/>
<dbReference type="RefSeq" id="WP_010875698.1">
    <property type="nucleotide sequence ID" value="NC_000916.1"/>
</dbReference>
<evidence type="ECO:0000313" key="3">
    <source>
        <dbReference type="Proteomes" id="UP000005223"/>
    </source>
</evidence>
<dbReference type="AlphaFoldDB" id="O26164"/>
<dbReference type="STRING" id="187420.MTH_58"/>
<keyword evidence="1" id="KW-0812">Transmembrane</keyword>
<organism evidence="2 3">
    <name type="scientific">Methanothermobacter thermautotrophicus (strain ATCC 29096 / DSM 1053 / JCM 10044 / NBRC 100330 / Delta H)</name>
    <name type="common">Methanobacterium thermoautotrophicum</name>
    <dbReference type="NCBI Taxonomy" id="187420"/>
    <lineage>
        <taxon>Archaea</taxon>
        <taxon>Methanobacteriati</taxon>
        <taxon>Methanobacteriota</taxon>
        <taxon>Methanomada group</taxon>
        <taxon>Methanobacteria</taxon>
        <taxon>Methanobacteriales</taxon>
        <taxon>Methanobacteriaceae</taxon>
        <taxon>Methanothermobacter</taxon>
    </lineage>
</organism>
<evidence type="ECO:0000256" key="1">
    <source>
        <dbReference type="SAM" id="Phobius"/>
    </source>
</evidence>
<dbReference type="Proteomes" id="UP000005223">
    <property type="component" value="Chromosome"/>
</dbReference>
<keyword evidence="1" id="KW-0472">Membrane</keyword>
<reference evidence="2 3" key="1">
    <citation type="journal article" date="1997" name="J. Bacteriol.">
        <title>Complete genome sequence of Methanobacterium thermoautotrophicum deltaH: functional analysis and comparative genomics.</title>
        <authorList>
            <person name="Smith D.R."/>
            <person name="Doucette-Stamm L.A."/>
            <person name="Deloughery C."/>
            <person name="Lee H.-M."/>
            <person name="Dubois J."/>
            <person name="Aldredge T."/>
            <person name="Bashirzadeh R."/>
            <person name="Blakely D."/>
            <person name="Cook R."/>
            <person name="Gilbert K."/>
            <person name="Harrison D."/>
            <person name="Hoang L."/>
            <person name="Keagle P."/>
            <person name="Lumm W."/>
            <person name="Pothier B."/>
            <person name="Qiu D."/>
            <person name="Spadafora R."/>
            <person name="Vicare R."/>
            <person name="Wang Y."/>
            <person name="Wierzbowski J."/>
            <person name="Gibson R."/>
            <person name="Jiwani N."/>
            <person name="Caruso A."/>
            <person name="Bush D."/>
            <person name="Safer H."/>
            <person name="Patwell D."/>
            <person name="Prabhakar S."/>
            <person name="McDougall S."/>
            <person name="Shimer G."/>
            <person name="Goyal A."/>
            <person name="Pietrovski S."/>
            <person name="Church G.M."/>
            <person name="Daniels C.J."/>
            <person name="Mao J.-i."/>
            <person name="Rice P."/>
            <person name="Nolling J."/>
            <person name="Reeve J.N."/>
        </authorList>
    </citation>
    <scope>NUCLEOTIDE SEQUENCE [LARGE SCALE GENOMIC DNA]</scope>
    <source>
        <strain evidence="3">ATCC 29096 / DSM 1053 / JCM 10044 / NBRC 100330 / Delta H</strain>
    </source>
</reference>
<gene>
    <name evidence="2" type="ordered locus">MTH_58</name>
</gene>
<keyword evidence="1" id="KW-1133">Transmembrane helix</keyword>
<dbReference type="EnsemblBacteria" id="AAB84565">
    <property type="protein sequence ID" value="AAB84565"/>
    <property type="gene ID" value="MTH_58"/>
</dbReference>
<dbReference type="PaxDb" id="187420-MTH_58"/>
<keyword evidence="3" id="KW-1185">Reference proteome</keyword>
<dbReference type="HOGENOM" id="CLU_2505015_0_0_2"/>
<dbReference type="PIR" id="G69176">
    <property type="entry name" value="G69176"/>
</dbReference>
<dbReference type="GeneID" id="1470020"/>
<protein>
    <submittedName>
        <fullName evidence="2">Uncharacterized protein</fullName>
    </submittedName>
</protein>
<feature type="transmembrane region" description="Helical" evidence="1">
    <location>
        <begin position="66"/>
        <end position="84"/>
    </location>
</feature>
<name>O26164_METTH</name>
<sequence length="85" mass="9553">MTGAIELTGITGKQRVPIDGVVYPEDSYTLVETWKPGWLEFGPYTARTEIKYGRFHQTKTLETSDTVIVIPAWLIILLVLGATVW</sequence>
<proteinExistence type="predicted"/>
<dbReference type="KEGG" id="mth:MTH_58"/>